<dbReference type="Pfam" id="PF00528">
    <property type="entry name" value="BPD_transp_1"/>
    <property type="match status" value="1"/>
</dbReference>
<dbReference type="CDD" id="cd06261">
    <property type="entry name" value="TM_PBP2"/>
    <property type="match status" value="1"/>
</dbReference>
<proteinExistence type="inferred from homology"/>
<dbReference type="EMBL" id="VHSH01000009">
    <property type="protein sequence ID" value="TQV75784.1"/>
    <property type="molecule type" value="Genomic_DNA"/>
</dbReference>
<dbReference type="Pfam" id="PF19300">
    <property type="entry name" value="BPD_transp_1_N"/>
    <property type="match status" value="1"/>
</dbReference>
<dbReference type="AlphaFoldDB" id="A0A545TEX9"/>
<comment type="similarity">
    <text evidence="7">Belongs to the binding-protein-dependent transport system permease family.</text>
</comment>
<dbReference type="GO" id="GO:0055085">
    <property type="term" value="P:transmembrane transport"/>
    <property type="evidence" value="ECO:0007669"/>
    <property type="project" value="InterPro"/>
</dbReference>
<dbReference type="PANTHER" id="PTHR43163:SF3">
    <property type="entry name" value="PEPTIDE ABC TRANSPORTER PERMEASE PROTEIN"/>
    <property type="match status" value="1"/>
</dbReference>
<evidence type="ECO:0000256" key="6">
    <source>
        <dbReference type="ARBA" id="ARBA00023136"/>
    </source>
</evidence>
<feature type="transmembrane region" description="Helical" evidence="7">
    <location>
        <begin position="32"/>
        <end position="53"/>
    </location>
</feature>
<dbReference type="InterPro" id="IPR035906">
    <property type="entry name" value="MetI-like_sf"/>
</dbReference>
<keyword evidence="4 7" id="KW-0812">Transmembrane</keyword>
<dbReference type="PROSITE" id="PS50928">
    <property type="entry name" value="ABC_TM1"/>
    <property type="match status" value="1"/>
</dbReference>
<dbReference type="Proteomes" id="UP000315252">
    <property type="component" value="Unassembled WGS sequence"/>
</dbReference>
<feature type="transmembrane region" description="Helical" evidence="7">
    <location>
        <begin position="200"/>
        <end position="220"/>
    </location>
</feature>
<evidence type="ECO:0000313" key="9">
    <source>
        <dbReference type="EMBL" id="TQV75784.1"/>
    </source>
</evidence>
<reference evidence="9 10" key="1">
    <citation type="submission" date="2019-06" db="EMBL/GenBank/DDBJ databases">
        <title>Whole genome sequence for Rhodospirillaceae sp. R148.</title>
        <authorList>
            <person name="Wang G."/>
        </authorList>
    </citation>
    <scope>NUCLEOTIDE SEQUENCE [LARGE SCALE GENOMIC DNA]</scope>
    <source>
        <strain evidence="9 10">R148</strain>
    </source>
</reference>
<dbReference type="GO" id="GO:0005886">
    <property type="term" value="C:plasma membrane"/>
    <property type="evidence" value="ECO:0007669"/>
    <property type="project" value="UniProtKB-SubCell"/>
</dbReference>
<keyword evidence="2 7" id="KW-0813">Transport</keyword>
<organism evidence="9 10">
    <name type="scientific">Denitrobaculum tricleocarpae</name>
    <dbReference type="NCBI Taxonomy" id="2591009"/>
    <lineage>
        <taxon>Bacteria</taxon>
        <taxon>Pseudomonadati</taxon>
        <taxon>Pseudomonadota</taxon>
        <taxon>Alphaproteobacteria</taxon>
        <taxon>Rhodospirillales</taxon>
        <taxon>Rhodospirillaceae</taxon>
        <taxon>Denitrobaculum</taxon>
    </lineage>
</organism>
<dbReference type="SUPFAM" id="SSF161098">
    <property type="entry name" value="MetI-like"/>
    <property type="match status" value="1"/>
</dbReference>
<keyword evidence="10" id="KW-1185">Reference proteome</keyword>
<evidence type="ECO:0000256" key="2">
    <source>
        <dbReference type="ARBA" id="ARBA00022448"/>
    </source>
</evidence>
<accession>A0A545TEX9</accession>
<name>A0A545TEX9_9PROT</name>
<dbReference type="InterPro" id="IPR000515">
    <property type="entry name" value="MetI-like"/>
</dbReference>
<keyword evidence="5 7" id="KW-1133">Transmembrane helix</keyword>
<evidence type="ECO:0000313" key="10">
    <source>
        <dbReference type="Proteomes" id="UP000315252"/>
    </source>
</evidence>
<dbReference type="Gene3D" id="1.10.3720.10">
    <property type="entry name" value="MetI-like"/>
    <property type="match status" value="1"/>
</dbReference>
<feature type="transmembrane region" description="Helical" evidence="7">
    <location>
        <begin position="122"/>
        <end position="142"/>
    </location>
</feature>
<evidence type="ECO:0000259" key="8">
    <source>
        <dbReference type="PROSITE" id="PS50928"/>
    </source>
</evidence>
<evidence type="ECO:0000256" key="1">
    <source>
        <dbReference type="ARBA" id="ARBA00004651"/>
    </source>
</evidence>
<protein>
    <submittedName>
        <fullName evidence="9">ABC transporter permease</fullName>
    </submittedName>
</protein>
<evidence type="ECO:0000256" key="4">
    <source>
        <dbReference type="ARBA" id="ARBA00022692"/>
    </source>
</evidence>
<feature type="transmembrane region" description="Helical" evidence="7">
    <location>
        <begin position="304"/>
        <end position="330"/>
    </location>
</feature>
<feature type="transmembrane region" description="Helical" evidence="7">
    <location>
        <begin position="258"/>
        <end position="284"/>
    </location>
</feature>
<feature type="transmembrane region" description="Helical" evidence="7">
    <location>
        <begin position="154"/>
        <end position="180"/>
    </location>
</feature>
<dbReference type="OrthoDB" id="7834831at2"/>
<evidence type="ECO:0000256" key="3">
    <source>
        <dbReference type="ARBA" id="ARBA00022475"/>
    </source>
</evidence>
<feature type="domain" description="ABC transmembrane type-1" evidence="8">
    <location>
        <begin position="118"/>
        <end position="323"/>
    </location>
</feature>
<evidence type="ECO:0000256" key="5">
    <source>
        <dbReference type="ARBA" id="ARBA00022989"/>
    </source>
</evidence>
<sequence length="338" mass="36227">MSNANTSPPPGSGSAGGFLSSNPLLVLIFQRILLGFVLLFAISALLFVGIEILPGDFAQAYLGQSATPEAVANIRKELGLDAPLLQRYLGWLGGVLQGDFGTSWANKVSVSEQIGKRLGNTLFLAFWAAVVSVPLAIGLGMIAVHYRNRFIDRLINIVSLAAISLPEFFTGYLLILFFAVNWGVAVFPATVFADMAFTDRLAAIVLPCATLVLVVLAHMMRMTRAAILNIMSSAYIETAELKGMNAFRIIAKHAAPNAIAPIINVVALNLAYLVVGVVVVEVIFVYPGMGQYLVDAVTIRDMPVVQACGLVFAAVYIILNMVADVLGILANPRLRHPK</sequence>
<keyword evidence="6 7" id="KW-0472">Membrane</keyword>
<comment type="subcellular location">
    <subcellularLocation>
        <location evidence="1 7">Cell membrane</location>
        <topology evidence="1 7">Multi-pass membrane protein</topology>
    </subcellularLocation>
</comment>
<keyword evidence="3" id="KW-1003">Cell membrane</keyword>
<evidence type="ECO:0000256" key="7">
    <source>
        <dbReference type="RuleBase" id="RU363032"/>
    </source>
</evidence>
<dbReference type="PANTHER" id="PTHR43163">
    <property type="entry name" value="DIPEPTIDE TRANSPORT SYSTEM PERMEASE PROTEIN DPPB-RELATED"/>
    <property type="match status" value="1"/>
</dbReference>
<dbReference type="InterPro" id="IPR045621">
    <property type="entry name" value="BPD_transp_1_N"/>
</dbReference>
<comment type="caution">
    <text evidence="9">The sequence shown here is derived from an EMBL/GenBank/DDBJ whole genome shotgun (WGS) entry which is preliminary data.</text>
</comment>
<gene>
    <name evidence="9" type="ORF">FKG95_23005</name>
</gene>